<dbReference type="PANTHER" id="PTHR43630">
    <property type="entry name" value="POLY-BETA-1,6-N-ACETYL-D-GLUCOSAMINE SYNTHASE"/>
    <property type="match status" value="1"/>
</dbReference>
<keyword evidence="2" id="KW-0808">Transferase</keyword>
<keyword evidence="2" id="KW-0328">Glycosyltransferase</keyword>
<evidence type="ECO:0000313" key="3">
    <source>
        <dbReference type="Proteomes" id="UP001589619"/>
    </source>
</evidence>
<organism evidence="2 3">
    <name type="scientific">Paenibacillus hodogayensis</name>
    <dbReference type="NCBI Taxonomy" id="279208"/>
    <lineage>
        <taxon>Bacteria</taxon>
        <taxon>Bacillati</taxon>
        <taxon>Bacillota</taxon>
        <taxon>Bacilli</taxon>
        <taxon>Bacillales</taxon>
        <taxon>Paenibacillaceae</taxon>
        <taxon>Paenibacillus</taxon>
    </lineage>
</organism>
<dbReference type="GO" id="GO:0016757">
    <property type="term" value="F:glycosyltransferase activity"/>
    <property type="evidence" value="ECO:0007669"/>
    <property type="project" value="UniProtKB-KW"/>
</dbReference>
<name>A0ABV5VT13_9BACL</name>
<dbReference type="Proteomes" id="UP001589619">
    <property type="component" value="Unassembled WGS sequence"/>
</dbReference>
<evidence type="ECO:0000259" key="1">
    <source>
        <dbReference type="Pfam" id="PF00535"/>
    </source>
</evidence>
<dbReference type="EMBL" id="JBHMAG010000007">
    <property type="protein sequence ID" value="MFB9751357.1"/>
    <property type="molecule type" value="Genomic_DNA"/>
</dbReference>
<dbReference type="PANTHER" id="PTHR43630:SF2">
    <property type="entry name" value="GLYCOSYLTRANSFERASE"/>
    <property type="match status" value="1"/>
</dbReference>
<dbReference type="InterPro" id="IPR001173">
    <property type="entry name" value="Glyco_trans_2-like"/>
</dbReference>
<proteinExistence type="predicted"/>
<dbReference type="RefSeq" id="WP_344911742.1">
    <property type="nucleotide sequence ID" value="NZ_BAAAYO010000010.1"/>
</dbReference>
<keyword evidence="3" id="KW-1185">Reference proteome</keyword>
<accession>A0ABV5VT13</accession>
<dbReference type="CDD" id="cd02511">
    <property type="entry name" value="Beta4Glucosyltransferase"/>
    <property type="match status" value="1"/>
</dbReference>
<comment type="caution">
    <text evidence="2">The sequence shown here is derived from an EMBL/GenBank/DDBJ whole genome shotgun (WGS) entry which is preliminary data.</text>
</comment>
<gene>
    <name evidence="2" type="ORF">ACFFNY_07240</name>
</gene>
<dbReference type="Pfam" id="PF00535">
    <property type="entry name" value="Glycos_transf_2"/>
    <property type="match status" value="1"/>
</dbReference>
<dbReference type="CDD" id="cd00761">
    <property type="entry name" value="Glyco_tranf_GTA_type"/>
    <property type="match status" value="1"/>
</dbReference>
<dbReference type="Gene3D" id="3.90.550.10">
    <property type="entry name" value="Spore Coat Polysaccharide Biosynthesis Protein SpsA, Chain A"/>
    <property type="match status" value="2"/>
</dbReference>
<sequence>MRKKRVLVASPVHQRPAVLQLFLESLSGLEQQSASVNFLFMDDNEDPISSALLRKFAADRGRTVVERYTEGEASAYSRDEYTHYWKEEQVWKVAGMKDAMLRHACDRKYDYIFLVDSDLVLHPRTLEQLLADNKEIVSGLFWTRWQPNTIEMPQVWVRDEYDMFVKRRHETVSEAEASARMTAFFDRLRKPGVYEVGGLGACTLISRKALQAGVKFAEIDNVSFWGEDRHFCIRARALGIGLHVDTHYPAFHIYRDSDIVGAREFRRRTETGAELGASDVPSVSDERPGISVSVCLIVKNEEDSLPHCLESVRRIADEIVIVDTGSTDRTKEVAASYTDCIYDFVWIDDFSAARNYAFSKATQSYVLWLDADDVLKERDQRLLAELKRTLDPEVDAVSMHYHLAFDEEGRVTQSLRRNRLVKRERHFPWIGPVHEYLAVGGNILHSEIAVTHGKQKAYTDRNLQIYRKRERLGEAFSPRDQYYFANELRDHAFYEEAAQQYETFLSSSLGWKEDCIAASMKLADCWGHLCERERQIAALLDSFDYDLPRSEICCQLGAVFLEENQLQQAAYWYRLATTLVPGEQQMGMIDHASRTWLPHLQLCLCLDRLGQREQAKLHNDIALGYNPTHPSMLHNKRYFEQAFGKQTS</sequence>
<reference evidence="2 3" key="1">
    <citation type="submission" date="2024-09" db="EMBL/GenBank/DDBJ databases">
        <authorList>
            <person name="Sun Q."/>
            <person name="Mori K."/>
        </authorList>
    </citation>
    <scope>NUCLEOTIDE SEQUENCE [LARGE SCALE GENOMIC DNA]</scope>
    <source>
        <strain evidence="2 3">JCM 12520</strain>
    </source>
</reference>
<dbReference type="EC" id="2.4.-.-" evidence="2"/>
<protein>
    <submittedName>
        <fullName evidence="2">Glycosyltransferase</fullName>
        <ecNumber evidence="2">2.4.-.-</ecNumber>
    </submittedName>
</protein>
<dbReference type="SUPFAM" id="SSF48452">
    <property type="entry name" value="TPR-like"/>
    <property type="match status" value="1"/>
</dbReference>
<feature type="domain" description="Glycosyltransferase 2-like" evidence="1">
    <location>
        <begin position="293"/>
        <end position="420"/>
    </location>
</feature>
<dbReference type="Gene3D" id="1.25.40.10">
    <property type="entry name" value="Tetratricopeptide repeat domain"/>
    <property type="match status" value="1"/>
</dbReference>
<dbReference type="InterPro" id="IPR011990">
    <property type="entry name" value="TPR-like_helical_dom_sf"/>
</dbReference>
<dbReference type="InterPro" id="IPR029044">
    <property type="entry name" value="Nucleotide-diphossugar_trans"/>
</dbReference>
<dbReference type="SUPFAM" id="SSF53448">
    <property type="entry name" value="Nucleotide-diphospho-sugar transferases"/>
    <property type="match status" value="2"/>
</dbReference>
<evidence type="ECO:0000313" key="2">
    <source>
        <dbReference type="EMBL" id="MFB9751357.1"/>
    </source>
</evidence>